<dbReference type="Gene3D" id="3.10.20.70">
    <property type="entry name" value="Glutamine synthetase, N-terminal domain"/>
    <property type="match status" value="1"/>
</dbReference>
<evidence type="ECO:0000256" key="1">
    <source>
        <dbReference type="ARBA" id="ARBA00003117"/>
    </source>
</evidence>
<feature type="binding site" evidence="7">
    <location>
        <position position="131"/>
    </location>
    <ligand>
        <name>Mg(2+)</name>
        <dbReference type="ChEBI" id="CHEBI:18420"/>
        <label>1</label>
    </ligand>
</feature>
<evidence type="ECO:0000256" key="2">
    <source>
        <dbReference type="ARBA" id="ARBA00009897"/>
    </source>
</evidence>
<dbReference type="GO" id="GO:0019740">
    <property type="term" value="P:nitrogen utilization"/>
    <property type="evidence" value="ECO:0007669"/>
    <property type="project" value="TreeGrafter"/>
</dbReference>
<comment type="similarity">
    <text evidence="2 9 10">Belongs to the glutamine synthetase family.</text>
</comment>
<evidence type="ECO:0000256" key="10">
    <source>
        <dbReference type="RuleBase" id="RU000384"/>
    </source>
</evidence>
<dbReference type="Gene3D" id="3.30.590.10">
    <property type="entry name" value="Glutamine synthetase/guanido kinase, catalytic domain"/>
    <property type="match status" value="1"/>
</dbReference>
<comment type="function">
    <text evidence="1">Catalyzes the ATP-dependent biosynthesis of glutamine from glutamate and ammonia.</text>
</comment>
<comment type="subcellular location">
    <subcellularLocation>
        <location evidence="11">Cytoplasm</location>
    </subcellularLocation>
</comment>
<feature type="domain" description="GS beta-grasp" evidence="13">
    <location>
        <begin position="14"/>
        <end position="99"/>
    </location>
</feature>
<dbReference type="PROSITE" id="PS00182">
    <property type="entry name" value="GLNA_ADENYLATION"/>
    <property type="match status" value="1"/>
</dbReference>
<dbReference type="GO" id="GO:0046872">
    <property type="term" value="F:metal ion binding"/>
    <property type="evidence" value="ECO:0007669"/>
    <property type="project" value="UniProtKB-KW"/>
</dbReference>
<keyword evidence="12" id="KW-0436">Ligase</keyword>
<dbReference type="InterPro" id="IPR036651">
    <property type="entry name" value="Gln_synt_N_sf"/>
</dbReference>
<feature type="binding site" evidence="5">
    <location>
        <position position="328"/>
    </location>
    <ligand>
        <name>L-glutamate</name>
        <dbReference type="ChEBI" id="CHEBI:29985"/>
    </ligand>
</feature>
<keyword evidence="16" id="KW-1185">Reference proteome</keyword>
<keyword evidence="6 12" id="KW-0067">ATP-binding</keyword>
<feature type="binding site" evidence="7">
    <location>
        <position position="214"/>
    </location>
    <ligand>
        <name>Mg(2+)</name>
        <dbReference type="ChEBI" id="CHEBI:18420"/>
        <label>1</label>
    </ligand>
</feature>
<feature type="domain" description="GS catalytic" evidence="14">
    <location>
        <begin position="106"/>
        <end position="469"/>
    </location>
</feature>
<dbReference type="InterPro" id="IPR004809">
    <property type="entry name" value="Gln_synth_I"/>
</dbReference>
<organism evidence="15 16">
    <name type="scientific">Dongia mobilis</name>
    <dbReference type="NCBI Taxonomy" id="578943"/>
    <lineage>
        <taxon>Bacteria</taxon>
        <taxon>Pseudomonadati</taxon>
        <taxon>Pseudomonadota</taxon>
        <taxon>Alphaproteobacteria</taxon>
        <taxon>Rhodospirillales</taxon>
        <taxon>Dongiaceae</taxon>
        <taxon>Dongia</taxon>
    </lineage>
</organism>
<feature type="binding site" evidence="7">
    <location>
        <position position="270"/>
    </location>
    <ligand>
        <name>Mg(2+)</name>
        <dbReference type="ChEBI" id="CHEBI:18420"/>
        <label>1</label>
    </ligand>
</feature>
<dbReference type="InterPro" id="IPR027303">
    <property type="entry name" value="Gln_synth_gly_rich_site"/>
</dbReference>
<dbReference type="EC" id="6.3.1.2" evidence="12"/>
<evidence type="ECO:0000256" key="7">
    <source>
        <dbReference type="PIRSR" id="PIRSR604809-3"/>
    </source>
</evidence>
<dbReference type="Proteomes" id="UP000295783">
    <property type="component" value="Unassembled WGS sequence"/>
</dbReference>
<feature type="modified residue" description="O-AMP-tyrosine" evidence="8">
    <location>
        <position position="398"/>
    </location>
</feature>
<keyword evidence="7" id="KW-0479">Metal-binding</keyword>
<evidence type="ECO:0000256" key="3">
    <source>
        <dbReference type="ARBA" id="ARBA00011258"/>
    </source>
</evidence>
<comment type="subunit">
    <text evidence="3">Oligomer of 12 subunits arranged in the form of two hexameric ring.</text>
</comment>
<keyword evidence="4" id="KW-0535">Nitrogen fixation</keyword>
<comment type="catalytic activity">
    <reaction evidence="12">
        <text>L-glutamate + NH4(+) + ATP = L-glutamine + ADP + phosphate + H(+)</text>
        <dbReference type="Rhea" id="RHEA:16169"/>
        <dbReference type="ChEBI" id="CHEBI:15378"/>
        <dbReference type="ChEBI" id="CHEBI:28938"/>
        <dbReference type="ChEBI" id="CHEBI:29985"/>
        <dbReference type="ChEBI" id="CHEBI:30616"/>
        <dbReference type="ChEBI" id="CHEBI:43474"/>
        <dbReference type="ChEBI" id="CHEBI:58359"/>
        <dbReference type="ChEBI" id="CHEBI:456216"/>
        <dbReference type="EC" id="6.3.1.2"/>
    </reaction>
</comment>
<proteinExistence type="inferred from homology"/>
<feature type="binding site" evidence="6">
    <location>
        <position position="340"/>
    </location>
    <ligand>
        <name>ATP</name>
        <dbReference type="ChEBI" id="CHEBI:30616"/>
    </ligand>
</feature>
<dbReference type="FunFam" id="3.30.590.10:FF:000001">
    <property type="entry name" value="Glutamine synthetase"/>
    <property type="match status" value="1"/>
</dbReference>
<comment type="cofactor">
    <cofactor evidence="7">
        <name>Mg(2+)</name>
        <dbReference type="ChEBI" id="CHEBI:18420"/>
    </cofactor>
    <text evidence="7">Binds 2 Mg(2+) ions per subunit.</text>
</comment>
<feature type="binding site" evidence="5">
    <location>
        <begin position="265"/>
        <end position="266"/>
    </location>
    <ligand>
        <name>L-glutamate</name>
        <dbReference type="ChEBI" id="CHEBI:29985"/>
    </ligand>
</feature>
<dbReference type="GO" id="GO:0016020">
    <property type="term" value="C:membrane"/>
    <property type="evidence" value="ECO:0007669"/>
    <property type="project" value="TreeGrafter"/>
</dbReference>
<comment type="subunit">
    <text evidence="11">Oligomer of 12 subunits arranged in the form of two hexagons.</text>
</comment>
<dbReference type="SUPFAM" id="SSF54368">
    <property type="entry name" value="Glutamine synthetase, N-terminal domain"/>
    <property type="match status" value="1"/>
</dbReference>
<evidence type="ECO:0000256" key="12">
    <source>
        <dbReference type="RuleBase" id="RU004356"/>
    </source>
</evidence>
<evidence type="ECO:0000313" key="16">
    <source>
        <dbReference type="Proteomes" id="UP000295783"/>
    </source>
</evidence>
<evidence type="ECO:0000313" key="15">
    <source>
        <dbReference type="EMBL" id="TDQ81338.1"/>
    </source>
</evidence>
<keyword evidence="6 12" id="KW-0547">Nucleotide-binding</keyword>
<evidence type="ECO:0000256" key="8">
    <source>
        <dbReference type="PIRSR" id="PIRSR604809-50"/>
    </source>
</evidence>
<comment type="caution">
    <text evidence="15">The sequence shown here is derived from an EMBL/GenBank/DDBJ whole genome shotgun (WGS) entry which is preliminary data.</text>
</comment>
<evidence type="ECO:0000256" key="5">
    <source>
        <dbReference type="PIRSR" id="PIRSR604809-1"/>
    </source>
</evidence>
<dbReference type="PANTHER" id="PTHR43407:SF2">
    <property type="entry name" value="GLUTAMINE SYNTHETASE"/>
    <property type="match status" value="1"/>
</dbReference>
<sequence length="469" mass="51962">MSDVKKVLDLITEHDVKYVDFRFTDPLGQWHHLAHHISTVNEDLLTEGVMFDGSSIAGWKAINESDMTLAPDCSTAVLDPFAAQTSLIIYCDILEPLTGQNYGRDPRSIAKRAEAFVKSSGVGDTIYVGPEAEFFVFDDVRYKVSMNKTSVEFTSEEAPYVTDKRFEEGNHGHRMKVKGGYFPVAPLDSAGDLRAEMLTTLAAMGVEVEKHHHEVAPSQHELGVKFGTLVQCADAMQKYKYVVKNVAHAYGKTATFMPKPVKGDNGSGMHVHQSIWKNGQPLFAGNGYADLSETALFYIGGIIKHAKALNAFTNPSTNSYKRLIPGFEAPVLLAYSSRNRSASCRIPYTASPKGKRVEVRFPDPTANVYLAFAAMVMAGLDGIANKIHPGDPMDKNLYDLPPEELKQVPTVCGSLREALESLSADHGFLLKGDVFTKDFIESYLELKWEEVYALEHTPHPVEFQMYYSS</sequence>
<feature type="binding site" evidence="7">
    <location>
        <position position="133"/>
    </location>
    <ligand>
        <name>Mg(2+)</name>
        <dbReference type="ChEBI" id="CHEBI:18420"/>
        <label>1</label>
    </ligand>
</feature>
<keyword evidence="11" id="KW-0963">Cytoplasm</keyword>
<evidence type="ECO:0000256" key="4">
    <source>
        <dbReference type="ARBA" id="ARBA00023231"/>
    </source>
</evidence>
<dbReference type="SUPFAM" id="SSF55931">
    <property type="entry name" value="Glutamine synthetase/guanido kinase"/>
    <property type="match status" value="1"/>
</dbReference>
<dbReference type="GO" id="GO:0006542">
    <property type="term" value="P:glutamine biosynthetic process"/>
    <property type="evidence" value="ECO:0007669"/>
    <property type="project" value="InterPro"/>
</dbReference>
<dbReference type="PROSITE" id="PS00180">
    <property type="entry name" value="GLNA_1"/>
    <property type="match status" value="1"/>
</dbReference>
<dbReference type="Pfam" id="PF03951">
    <property type="entry name" value="Gln-synt_N"/>
    <property type="match status" value="1"/>
</dbReference>
<dbReference type="PROSITE" id="PS51987">
    <property type="entry name" value="GS_CATALYTIC"/>
    <property type="match status" value="1"/>
</dbReference>
<dbReference type="NCBIfam" id="TIGR00653">
    <property type="entry name" value="GlnA"/>
    <property type="match status" value="1"/>
</dbReference>
<dbReference type="RefSeq" id="WP_133613897.1">
    <property type="nucleotide sequence ID" value="NZ_SNYW01000009.1"/>
</dbReference>
<evidence type="ECO:0000256" key="6">
    <source>
        <dbReference type="PIRSR" id="PIRSR604809-2"/>
    </source>
</evidence>
<dbReference type="PROSITE" id="PS00181">
    <property type="entry name" value="GLNA_ATP"/>
    <property type="match status" value="1"/>
</dbReference>
<dbReference type="PROSITE" id="PS51986">
    <property type="entry name" value="GS_BETA_GRASP"/>
    <property type="match status" value="1"/>
</dbReference>
<feature type="binding site" evidence="6">
    <location>
        <position position="353"/>
    </location>
    <ligand>
        <name>ATP</name>
        <dbReference type="ChEBI" id="CHEBI:30616"/>
    </ligand>
</feature>
<dbReference type="GO" id="GO:0005737">
    <property type="term" value="C:cytoplasm"/>
    <property type="evidence" value="ECO:0007669"/>
    <property type="project" value="UniProtKB-SubCell"/>
</dbReference>
<dbReference type="EMBL" id="SNYW01000009">
    <property type="protein sequence ID" value="TDQ81338.1"/>
    <property type="molecule type" value="Genomic_DNA"/>
</dbReference>
<evidence type="ECO:0000259" key="14">
    <source>
        <dbReference type="PROSITE" id="PS51987"/>
    </source>
</evidence>
<dbReference type="InterPro" id="IPR027302">
    <property type="entry name" value="Gln_synth_N_conserv_site"/>
</dbReference>
<dbReference type="AlphaFoldDB" id="A0A4R6WVR0"/>
<dbReference type="PANTHER" id="PTHR43407">
    <property type="entry name" value="GLUTAMINE SYNTHETASE"/>
    <property type="match status" value="1"/>
</dbReference>
<reference evidence="15 16" key="1">
    <citation type="submission" date="2019-03" db="EMBL/GenBank/DDBJ databases">
        <title>Genomic Encyclopedia of Type Strains, Phase III (KMG-III): the genomes of soil and plant-associated and newly described type strains.</title>
        <authorList>
            <person name="Whitman W."/>
        </authorList>
    </citation>
    <scope>NUCLEOTIDE SEQUENCE [LARGE SCALE GENOMIC DNA]</scope>
    <source>
        <strain evidence="15 16">CGMCC 1.7660</strain>
    </source>
</reference>
<dbReference type="GO" id="GO:0004356">
    <property type="term" value="F:glutamine synthetase activity"/>
    <property type="evidence" value="ECO:0007669"/>
    <property type="project" value="UniProtKB-EC"/>
</dbReference>
<feature type="binding site" evidence="5">
    <location>
        <position position="360"/>
    </location>
    <ligand>
        <name>L-glutamate</name>
        <dbReference type="ChEBI" id="CHEBI:29985"/>
    </ligand>
</feature>
<keyword evidence="7" id="KW-0460">Magnesium</keyword>
<dbReference type="InterPro" id="IPR014746">
    <property type="entry name" value="Gln_synth/guanido_kin_cat_dom"/>
</dbReference>
<dbReference type="SMART" id="SM01230">
    <property type="entry name" value="Gln-synt_C"/>
    <property type="match status" value="1"/>
</dbReference>
<feature type="binding site" evidence="6">
    <location>
        <begin position="272"/>
        <end position="274"/>
    </location>
    <ligand>
        <name>ATP</name>
        <dbReference type="ChEBI" id="CHEBI:30616"/>
    </ligand>
</feature>
<feature type="binding site" evidence="7">
    <location>
        <position position="358"/>
    </location>
    <ligand>
        <name>Mg(2+)</name>
        <dbReference type="ChEBI" id="CHEBI:18420"/>
        <label>1</label>
    </ligand>
</feature>
<gene>
    <name evidence="15" type="ORF">A8950_2403</name>
</gene>
<evidence type="ECO:0000259" key="13">
    <source>
        <dbReference type="PROSITE" id="PS51986"/>
    </source>
</evidence>
<evidence type="ECO:0000256" key="9">
    <source>
        <dbReference type="PROSITE-ProRule" id="PRU01330"/>
    </source>
</evidence>
<feature type="binding site" evidence="5">
    <location>
        <position position="322"/>
    </location>
    <ligand>
        <name>L-glutamate</name>
        <dbReference type="ChEBI" id="CHEBI:29985"/>
    </ligand>
</feature>
<evidence type="ECO:0000256" key="11">
    <source>
        <dbReference type="RuleBase" id="RU000387"/>
    </source>
</evidence>
<feature type="binding site" evidence="5">
    <location>
        <position position="340"/>
    </location>
    <ligand>
        <name>L-glutamate</name>
        <dbReference type="ChEBI" id="CHEBI:29985"/>
    </ligand>
</feature>
<name>A0A4R6WVR0_9PROT</name>
<accession>A0A4R6WVR0</accession>
<dbReference type="OrthoDB" id="9807095at2"/>
<dbReference type="InterPro" id="IPR008147">
    <property type="entry name" value="Gln_synt_N"/>
</dbReference>
<keyword evidence="8" id="KW-0597">Phosphoprotein</keyword>
<dbReference type="Pfam" id="PF00120">
    <property type="entry name" value="Gln-synt_C"/>
    <property type="match status" value="1"/>
</dbReference>
<dbReference type="InterPro" id="IPR001637">
    <property type="entry name" value="Gln_synth_I_adenylation_site"/>
</dbReference>
<feature type="binding site" evidence="6">
    <location>
        <position position="209"/>
    </location>
    <ligand>
        <name>ATP</name>
        <dbReference type="ChEBI" id="CHEBI:30616"/>
    </ligand>
</feature>
<feature type="binding site" evidence="7">
    <location>
        <position position="221"/>
    </location>
    <ligand>
        <name>Mg(2+)</name>
        <dbReference type="ChEBI" id="CHEBI:18420"/>
        <label>1</label>
    </ligand>
</feature>
<dbReference type="GO" id="GO:0005524">
    <property type="term" value="F:ATP binding"/>
    <property type="evidence" value="ECO:0007669"/>
    <property type="project" value="UniProtKB-KW"/>
</dbReference>
<dbReference type="InterPro" id="IPR008146">
    <property type="entry name" value="Gln_synth_cat_dom"/>
</dbReference>
<protein>
    <recommendedName>
        <fullName evidence="12">Glutamine synthetase</fullName>
        <ecNumber evidence="12">6.3.1.2</ecNumber>
    </recommendedName>
</protein>